<evidence type="ECO:0000259" key="1">
    <source>
        <dbReference type="PROSITE" id="PS51725"/>
    </source>
</evidence>
<dbReference type="EC" id="1.-.-.-" evidence="3"/>
<dbReference type="SUPFAM" id="SSF54909">
    <property type="entry name" value="Dimeric alpha+beta barrel"/>
    <property type="match status" value="1"/>
</dbReference>
<evidence type="ECO:0000313" key="4">
    <source>
        <dbReference type="Proteomes" id="UP000007257"/>
    </source>
</evidence>
<dbReference type="Gene3D" id="3.30.70.100">
    <property type="match status" value="1"/>
</dbReference>
<proteinExistence type="predicted"/>
<feature type="domain" description="ABM" evidence="1">
    <location>
        <begin position="3"/>
        <end position="91"/>
    </location>
</feature>
<dbReference type="GeneID" id="95416461"/>
<dbReference type="Proteomes" id="UP000007257">
    <property type="component" value="Chromosome"/>
</dbReference>
<reference evidence="4" key="1">
    <citation type="submission" date="2011-01" db="EMBL/GenBank/DDBJ databases">
        <title>Complete sequence of chromosome of Rahnella sp. Y9602.</title>
        <authorList>
            <consortium name="US DOE Joint Genome Institute"/>
            <person name="Lucas S."/>
            <person name="Copeland A."/>
            <person name="Lapidus A."/>
            <person name="Cheng J.-F."/>
            <person name="Goodwin L."/>
            <person name="Pitluck S."/>
            <person name="Lu M."/>
            <person name="Detter J.C."/>
            <person name="Han C."/>
            <person name="Tapia R."/>
            <person name="Land M."/>
            <person name="Hauser L."/>
            <person name="Kyrpides N."/>
            <person name="Ivanova N."/>
            <person name="Ovchinnikova G."/>
            <person name="Pagani I."/>
            <person name="Sobecky P.A."/>
            <person name="Martinez R.J."/>
            <person name="Woyke T."/>
        </authorList>
    </citation>
    <scope>NUCLEOTIDE SEQUENCE [LARGE SCALE GENOMIC DNA]</scope>
    <source>
        <strain evidence="4">Y9602</strain>
    </source>
</reference>
<sequence length="95" mass="11034">MEIRVVATIVAKKEFTAKVTEALLDVIEPSRQEVGCLQYELHQDLDTEGTFVFYERWASEEALNQHNKTEHFQHFAKSLEGKLEELTIRRLKSLA</sequence>
<keyword evidence="5" id="KW-1185">Reference proteome</keyword>
<dbReference type="Pfam" id="PF03992">
    <property type="entry name" value="ABM"/>
    <property type="match status" value="1"/>
</dbReference>
<organism evidence="2 4">
    <name type="scientific">Rahnella sp. (strain Y9602)</name>
    <dbReference type="NCBI Taxonomy" id="2703885"/>
    <lineage>
        <taxon>Bacteria</taxon>
        <taxon>Pseudomonadati</taxon>
        <taxon>Pseudomonadota</taxon>
        <taxon>Gammaproteobacteria</taxon>
        <taxon>Enterobacterales</taxon>
        <taxon>Yersiniaceae</taxon>
        <taxon>Rahnella</taxon>
    </lineage>
</organism>
<dbReference type="PANTHER" id="PTHR33336:SF3">
    <property type="entry name" value="ABM DOMAIN-CONTAINING PROTEIN"/>
    <property type="match status" value="1"/>
</dbReference>
<gene>
    <name evidence="2" type="ordered locus">Rahaq_2964</name>
    <name evidence="3" type="ORF">ACFPK4_20310</name>
</gene>
<keyword evidence="3" id="KW-0560">Oxidoreductase</keyword>
<evidence type="ECO:0000313" key="2">
    <source>
        <dbReference type="EMBL" id="ADW74558.1"/>
    </source>
</evidence>
<accession>A0A0H3FBX1</accession>
<dbReference type="AlphaFoldDB" id="A0A0H3FBX1"/>
<evidence type="ECO:0000313" key="5">
    <source>
        <dbReference type="Proteomes" id="UP001598201"/>
    </source>
</evidence>
<dbReference type="PANTHER" id="PTHR33336">
    <property type="entry name" value="QUINOL MONOOXYGENASE YGIN-RELATED"/>
    <property type="match status" value="1"/>
</dbReference>
<keyword evidence="2" id="KW-0503">Monooxygenase</keyword>
<dbReference type="EMBL" id="JBHUCJ010000064">
    <property type="protein sequence ID" value="MFD3225896.1"/>
    <property type="molecule type" value="Genomic_DNA"/>
</dbReference>
<dbReference type="Proteomes" id="UP001598201">
    <property type="component" value="Unassembled WGS sequence"/>
</dbReference>
<dbReference type="InterPro" id="IPR007138">
    <property type="entry name" value="ABM_dom"/>
</dbReference>
<evidence type="ECO:0000313" key="3">
    <source>
        <dbReference type="EMBL" id="MFD3225896.1"/>
    </source>
</evidence>
<name>A0A0H3FBX1_RAHSY</name>
<reference evidence="2 4" key="2">
    <citation type="journal article" date="2012" name="J. Bacteriol.">
        <title>Complete Genome Sequence of Rahnella sp. Strain Y9602, a Gammaproteobacterium Isolate from Metal- and Radionuclide-Contaminated Soil.</title>
        <authorList>
            <person name="Martinez R.J."/>
            <person name="Bruce D."/>
            <person name="Detter C."/>
            <person name="Goodwin L.A."/>
            <person name="Han J."/>
            <person name="Han C.S."/>
            <person name="Held B."/>
            <person name="Land M.L."/>
            <person name="Mikhailova N."/>
            <person name="Nolan M."/>
            <person name="Pennacchio L."/>
            <person name="Pitluck S."/>
            <person name="Tapia R."/>
            <person name="Woyke T."/>
            <person name="Sobecky P.A."/>
        </authorList>
    </citation>
    <scope>NUCLEOTIDE SEQUENCE [LARGE SCALE GENOMIC DNA]</scope>
    <source>
        <strain evidence="2 4">Y9602</strain>
    </source>
</reference>
<dbReference type="OrthoDB" id="9812192at2"/>
<dbReference type="GO" id="GO:0005829">
    <property type="term" value="C:cytosol"/>
    <property type="evidence" value="ECO:0007669"/>
    <property type="project" value="TreeGrafter"/>
</dbReference>
<dbReference type="HOGENOM" id="CLU_131496_11_1_6"/>
<dbReference type="GO" id="GO:0004497">
    <property type="term" value="F:monooxygenase activity"/>
    <property type="evidence" value="ECO:0007669"/>
    <property type="project" value="UniProtKB-KW"/>
</dbReference>
<dbReference type="InterPro" id="IPR011008">
    <property type="entry name" value="Dimeric_a/b-barrel"/>
</dbReference>
<protein>
    <submittedName>
        <fullName evidence="2">Antibiotic biosynthesis monooxygenase</fullName>
    </submittedName>
    <submittedName>
        <fullName evidence="3">Quinol monooxygenase</fullName>
        <ecNumber evidence="3">1.-.-.-</ecNumber>
    </submittedName>
</protein>
<dbReference type="InterPro" id="IPR050744">
    <property type="entry name" value="AI-2_Isomerase_LsrG"/>
</dbReference>
<dbReference type="EMBL" id="CP002505">
    <property type="protein sequence ID" value="ADW74558.1"/>
    <property type="molecule type" value="Genomic_DNA"/>
</dbReference>
<dbReference type="RefSeq" id="WP_013576254.1">
    <property type="nucleotide sequence ID" value="NC_015061.1"/>
</dbReference>
<dbReference type="KEGG" id="rah:Rahaq_2964"/>
<dbReference type="eggNOG" id="COG1359">
    <property type="taxonomic scope" value="Bacteria"/>
</dbReference>
<reference evidence="3 5" key="3">
    <citation type="submission" date="2024-09" db="EMBL/GenBank/DDBJ databases">
        <title>Genomes of Rahnella.</title>
        <authorList>
            <person name="Mnguni F.C."/>
            <person name="Shin G.Y."/>
            <person name="Coutinho T."/>
        </authorList>
    </citation>
    <scope>NUCLEOTIDE SEQUENCE [LARGE SCALE GENOMIC DNA]</scope>
    <source>
        <strain evidence="3 5">20WA0057</strain>
    </source>
</reference>
<dbReference type="PROSITE" id="PS51725">
    <property type="entry name" value="ABM"/>
    <property type="match status" value="1"/>
</dbReference>